<reference evidence="2 3" key="1">
    <citation type="submission" date="2019-08" db="EMBL/GenBank/DDBJ databases">
        <title>In-depth cultivation of the pig gut microbiome towards novel bacterial diversity and tailored functional studies.</title>
        <authorList>
            <person name="Wylensek D."/>
            <person name="Hitch T.C.A."/>
            <person name="Clavel T."/>
        </authorList>
    </citation>
    <scope>NUCLEOTIDE SEQUENCE [LARGE SCALE GENOMIC DNA]</scope>
    <source>
        <strain evidence="2 3">WCA-383-APC-5B</strain>
    </source>
</reference>
<accession>A0A7X2MYL6</accession>
<keyword evidence="1" id="KW-0472">Membrane</keyword>
<dbReference type="AlphaFoldDB" id="A0A7X2MYL6"/>
<dbReference type="Proteomes" id="UP000460287">
    <property type="component" value="Unassembled WGS sequence"/>
</dbReference>
<evidence type="ECO:0000256" key="1">
    <source>
        <dbReference type="SAM" id="Phobius"/>
    </source>
</evidence>
<dbReference type="RefSeq" id="WP_154531356.1">
    <property type="nucleotide sequence ID" value="NZ_VULX01000011.1"/>
</dbReference>
<comment type="caution">
    <text evidence="2">The sequence shown here is derived from an EMBL/GenBank/DDBJ whole genome shotgun (WGS) entry which is preliminary data.</text>
</comment>
<keyword evidence="3" id="KW-1185">Reference proteome</keyword>
<proteinExistence type="predicted"/>
<name>A0A7X2MYL6_9CLOT</name>
<organism evidence="2 3">
    <name type="scientific">Inconstantimicrobium porci</name>
    <dbReference type="NCBI Taxonomy" id="2652291"/>
    <lineage>
        <taxon>Bacteria</taxon>
        <taxon>Bacillati</taxon>
        <taxon>Bacillota</taxon>
        <taxon>Clostridia</taxon>
        <taxon>Eubacteriales</taxon>
        <taxon>Clostridiaceae</taxon>
        <taxon>Inconstantimicrobium</taxon>
    </lineage>
</organism>
<keyword evidence="1" id="KW-0812">Transmembrane</keyword>
<keyword evidence="1" id="KW-1133">Transmembrane helix</keyword>
<feature type="transmembrane region" description="Helical" evidence="1">
    <location>
        <begin position="80"/>
        <end position="100"/>
    </location>
</feature>
<evidence type="ECO:0000313" key="3">
    <source>
        <dbReference type="Proteomes" id="UP000460287"/>
    </source>
</evidence>
<feature type="transmembrane region" description="Helical" evidence="1">
    <location>
        <begin position="7"/>
        <end position="28"/>
    </location>
</feature>
<sequence>MKSNKIYKALFILMITIPATYIVIYEILKLYKLTFTNFTISITEIVMLIISIIIAIWSYGNKHKSEKSTKIKRISKWGMFLGILNAVIMSLNLSVGQIFMDPEHFVEKDGKPMVAHVNAYLSIYVDYYDKKNIFIRGTIVKINEYIGKGGYDPFDENGNAPKAKRATYYDDNGNYVKTIE</sequence>
<evidence type="ECO:0000313" key="2">
    <source>
        <dbReference type="EMBL" id="MSR91464.1"/>
    </source>
</evidence>
<gene>
    <name evidence="2" type="ORF">FYJ33_08585</name>
</gene>
<feature type="transmembrane region" description="Helical" evidence="1">
    <location>
        <begin position="40"/>
        <end position="59"/>
    </location>
</feature>
<dbReference type="EMBL" id="VULX01000011">
    <property type="protein sequence ID" value="MSR91464.1"/>
    <property type="molecule type" value="Genomic_DNA"/>
</dbReference>
<protein>
    <submittedName>
        <fullName evidence="2">Uncharacterized protein</fullName>
    </submittedName>
</protein>